<dbReference type="OrthoDB" id="128708at2"/>
<comment type="caution">
    <text evidence="2">The sequence shown here is derived from an EMBL/GenBank/DDBJ whole genome shotgun (WGS) entry which is preliminary data.</text>
</comment>
<dbReference type="CDD" id="cd02042">
    <property type="entry name" value="ParAB_family"/>
    <property type="match status" value="1"/>
</dbReference>
<organism evidence="2 3">
    <name type="scientific">Rhodococcus erythropolis</name>
    <name type="common">Arthrobacter picolinophilus</name>
    <dbReference type="NCBI Taxonomy" id="1833"/>
    <lineage>
        <taxon>Bacteria</taxon>
        <taxon>Bacillati</taxon>
        <taxon>Actinomycetota</taxon>
        <taxon>Actinomycetes</taxon>
        <taxon>Mycobacteriales</taxon>
        <taxon>Nocardiaceae</taxon>
        <taxon>Rhodococcus</taxon>
        <taxon>Rhodococcus erythropolis group</taxon>
    </lineage>
</organism>
<dbReference type="PANTHER" id="PTHR13696">
    <property type="entry name" value="P-LOOP CONTAINING NUCLEOSIDE TRIPHOSPHATE HYDROLASE"/>
    <property type="match status" value="1"/>
</dbReference>
<accession>A0A3E0S7F6</accession>
<dbReference type="Pfam" id="PF13614">
    <property type="entry name" value="AAA_31"/>
    <property type="match status" value="1"/>
</dbReference>
<dbReference type="Gene3D" id="3.40.50.300">
    <property type="entry name" value="P-loop containing nucleotide triphosphate hydrolases"/>
    <property type="match status" value="1"/>
</dbReference>
<evidence type="ECO:0000313" key="3">
    <source>
        <dbReference type="Proteomes" id="UP000627573"/>
    </source>
</evidence>
<feature type="domain" description="AAA" evidence="1">
    <location>
        <begin position="11"/>
        <end position="189"/>
    </location>
</feature>
<dbReference type="GeneID" id="57489182"/>
<dbReference type="InterPro" id="IPR027417">
    <property type="entry name" value="P-loop_NTPase"/>
</dbReference>
<dbReference type="PANTHER" id="PTHR13696:SF99">
    <property type="entry name" value="COBYRINIC ACID AC-DIAMIDE SYNTHASE"/>
    <property type="match status" value="1"/>
</dbReference>
<dbReference type="Proteomes" id="UP000627573">
    <property type="component" value="Unassembled WGS sequence"/>
</dbReference>
<keyword evidence="3" id="KW-1185">Reference proteome</keyword>
<dbReference type="EMBL" id="JAECSB010000100">
    <property type="protein sequence ID" value="MBH5147539.1"/>
    <property type="molecule type" value="Genomic_DNA"/>
</dbReference>
<dbReference type="InterPro" id="IPR050678">
    <property type="entry name" value="DNA_Partitioning_ATPase"/>
</dbReference>
<evidence type="ECO:0000313" key="2">
    <source>
        <dbReference type="EMBL" id="MBH5147539.1"/>
    </source>
</evidence>
<reference evidence="2 3" key="1">
    <citation type="submission" date="2020-12" db="EMBL/GenBank/DDBJ databases">
        <title>Draft genome sequence of furan degrading bacterial strain FUR100.</title>
        <authorList>
            <person name="Woiski C."/>
        </authorList>
    </citation>
    <scope>NUCLEOTIDE SEQUENCE [LARGE SCALE GENOMIC DNA]</scope>
    <source>
        <strain evidence="2 3">FUR100</strain>
    </source>
</reference>
<dbReference type="InterPro" id="IPR025669">
    <property type="entry name" value="AAA_dom"/>
</dbReference>
<gene>
    <name evidence="2" type="ORF">I3517_33565</name>
</gene>
<dbReference type="RefSeq" id="WP_019750059.1">
    <property type="nucleotide sequence ID" value="NZ_BHXB01000003.1"/>
</dbReference>
<sequence>MQTDFHETRKRVIAVINGKGGVLKTTLTANVGGELAASGQKILLVDLDPQGNLAEDLGYTSETGDDQGRSLASAIAFGGDAKPIENVRANLDVLPGGVHLEQATAALAAMASKDPDGAKLALARVLAPMAPAYDMILIDCPPGDETLQTAALAAAKWAFVPVKSDASSRKGMAAVALRIDAVAAINPDLDLLGVVLVAVGTSAKTVLKQARSAIAEAFGNDDVVFTATVRHSEATAQATRERGMLAAELDAVVRSGPKWYDVIKGNAEPQTLAPKSSKSVADDLFAVAQEVVTRVATAEREEARV</sequence>
<proteinExistence type="predicted"/>
<dbReference type="AlphaFoldDB" id="A0A3E0S7F6"/>
<protein>
    <submittedName>
        <fullName evidence="2">ParA family protein</fullName>
    </submittedName>
</protein>
<dbReference type="SUPFAM" id="SSF52540">
    <property type="entry name" value="P-loop containing nucleoside triphosphate hydrolases"/>
    <property type="match status" value="1"/>
</dbReference>
<name>A0A3E0S7F6_RHOER</name>
<evidence type="ECO:0000259" key="1">
    <source>
        <dbReference type="Pfam" id="PF13614"/>
    </source>
</evidence>